<feature type="transmembrane region" description="Helical" evidence="6">
    <location>
        <begin position="233"/>
        <end position="263"/>
    </location>
</feature>
<name>A0ABY6F3N7_9GAMM</name>
<proteinExistence type="predicted"/>
<sequence length="292" mass="32006">MQIYLARNGVQAGPYNLDEVNTMLSTGEVLLDDLVWHSGMSQWQRLGDLTNNQPYYQPNKAAATPSTPRAFGDNPEFRPEPKRVSVAELYGKAPTQSQPPHAGLASKTAKQATQDTLVYATIGARFLAVVLNVALFVLALMPFTQAFWALNPDPKRLQAGDVQALMAYSEELASQIPPDVAGLTSLLLLGYLLIQLLLIVVRGQSLGKLIVGIRTLDATTRSKPSFIKKLMRVLALSVIYLLAMGIPLPVNITLVLLAINYFMASNHPQKRGWHDLLFGTIVVKSSSIKNKK</sequence>
<evidence type="ECO:0000256" key="2">
    <source>
        <dbReference type="ARBA" id="ARBA00022475"/>
    </source>
</evidence>
<dbReference type="PANTHER" id="PTHR36115">
    <property type="entry name" value="PROLINE-RICH ANTIGEN HOMOLOG-RELATED"/>
    <property type="match status" value="1"/>
</dbReference>
<dbReference type="PANTHER" id="PTHR36115:SF4">
    <property type="entry name" value="MEMBRANE PROTEIN"/>
    <property type="match status" value="1"/>
</dbReference>
<feature type="domain" description="GYF" evidence="8">
    <location>
        <begin position="4"/>
        <end position="49"/>
    </location>
</feature>
<keyword evidence="2" id="KW-1003">Cell membrane</keyword>
<evidence type="ECO:0000256" key="1">
    <source>
        <dbReference type="ARBA" id="ARBA00004651"/>
    </source>
</evidence>
<dbReference type="EMBL" id="CP089977">
    <property type="protein sequence ID" value="UXZ04694.1"/>
    <property type="molecule type" value="Genomic_DNA"/>
</dbReference>
<dbReference type="InterPro" id="IPR010432">
    <property type="entry name" value="RDD"/>
</dbReference>
<evidence type="ECO:0000313" key="10">
    <source>
        <dbReference type="Proteomes" id="UP001063782"/>
    </source>
</evidence>
<reference evidence="9" key="1">
    <citation type="submission" date="2021-12" db="EMBL/GenBank/DDBJ databases">
        <title>taxonomy of Moraxella sp. ZY201224.</title>
        <authorList>
            <person name="Li F."/>
        </authorList>
    </citation>
    <scope>NUCLEOTIDE SEQUENCE</scope>
    <source>
        <strain evidence="9">ZY201224</strain>
    </source>
</reference>
<organism evidence="9 10">
    <name type="scientific">Moraxella nasicaprae</name>
    <dbReference type="NCBI Taxonomy" id="2904122"/>
    <lineage>
        <taxon>Bacteria</taxon>
        <taxon>Pseudomonadati</taxon>
        <taxon>Pseudomonadota</taxon>
        <taxon>Gammaproteobacteria</taxon>
        <taxon>Moraxellales</taxon>
        <taxon>Moraxellaceae</taxon>
        <taxon>Moraxella</taxon>
    </lineage>
</organism>
<feature type="transmembrane region" description="Helical" evidence="6">
    <location>
        <begin position="126"/>
        <end position="148"/>
    </location>
</feature>
<dbReference type="InterPro" id="IPR051791">
    <property type="entry name" value="Pra-immunoreactive"/>
</dbReference>
<evidence type="ECO:0000256" key="6">
    <source>
        <dbReference type="SAM" id="Phobius"/>
    </source>
</evidence>
<dbReference type="Pfam" id="PF14237">
    <property type="entry name" value="GYF_2"/>
    <property type="match status" value="1"/>
</dbReference>
<feature type="transmembrane region" description="Helical" evidence="6">
    <location>
        <begin position="180"/>
        <end position="201"/>
    </location>
</feature>
<keyword evidence="4 6" id="KW-1133">Transmembrane helix</keyword>
<keyword evidence="3 6" id="KW-0812">Transmembrane</keyword>
<gene>
    <name evidence="9" type="ORF">LU297_09025</name>
</gene>
<feature type="domain" description="RDD" evidence="7">
    <location>
        <begin position="119"/>
        <end position="277"/>
    </location>
</feature>
<evidence type="ECO:0000313" key="9">
    <source>
        <dbReference type="EMBL" id="UXZ04694.1"/>
    </source>
</evidence>
<dbReference type="Proteomes" id="UP001063782">
    <property type="component" value="Chromosome"/>
</dbReference>
<evidence type="ECO:0000256" key="4">
    <source>
        <dbReference type="ARBA" id="ARBA00022989"/>
    </source>
</evidence>
<dbReference type="RefSeq" id="WP_263076185.1">
    <property type="nucleotide sequence ID" value="NZ_CP089977.1"/>
</dbReference>
<comment type="subcellular location">
    <subcellularLocation>
        <location evidence="1">Cell membrane</location>
        <topology evidence="1">Multi-pass membrane protein</topology>
    </subcellularLocation>
</comment>
<evidence type="ECO:0000259" key="7">
    <source>
        <dbReference type="Pfam" id="PF06271"/>
    </source>
</evidence>
<evidence type="ECO:0000256" key="5">
    <source>
        <dbReference type="ARBA" id="ARBA00023136"/>
    </source>
</evidence>
<evidence type="ECO:0000259" key="8">
    <source>
        <dbReference type="Pfam" id="PF14237"/>
    </source>
</evidence>
<dbReference type="InterPro" id="IPR025640">
    <property type="entry name" value="GYF_2"/>
</dbReference>
<protein>
    <submittedName>
        <fullName evidence="9">RDD family protein</fullName>
    </submittedName>
</protein>
<dbReference type="Pfam" id="PF06271">
    <property type="entry name" value="RDD"/>
    <property type="match status" value="1"/>
</dbReference>
<keyword evidence="5 6" id="KW-0472">Membrane</keyword>
<keyword evidence="10" id="KW-1185">Reference proteome</keyword>
<accession>A0ABY6F3N7</accession>
<evidence type="ECO:0000256" key="3">
    <source>
        <dbReference type="ARBA" id="ARBA00022692"/>
    </source>
</evidence>